<evidence type="ECO:0000313" key="2">
    <source>
        <dbReference type="Proteomes" id="UP000480222"/>
    </source>
</evidence>
<comment type="caution">
    <text evidence="1">The sequence shown here is derived from an EMBL/GenBank/DDBJ whole genome shotgun (WGS) entry which is preliminary data.</text>
</comment>
<dbReference type="KEGG" id="cdip:ERS451417_02115"/>
<protein>
    <submittedName>
        <fullName evidence="1">Uncharacterized protein</fullName>
    </submittedName>
</protein>
<dbReference type="Proteomes" id="UP000480222">
    <property type="component" value="Unassembled WGS sequence"/>
</dbReference>
<evidence type="ECO:0000313" key="1">
    <source>
        <dbReference type="EMBL" id="CAB0621478.1"/>
    </source>
</evidence>
<gene>
    <name evidence="1" type="ORF">CIP107547_02291</name>
</gene>
<dbReference type="EMBL" id="CADDAV010000031">
    <property type="protein sequence ID" value="CAB0621478.1"/>
    <property type="molecule type" value="Genomic_DNA"/>
</dbReference>
<dbReference type="AlphaFoldDB" id="A0A679M007"/>
<organism evidence="1 2">
    <name type="scientific">Corynebacterium diphtheriae</name>
    <dbReference type="NCBI Taxonomy" id="1717"/>
    <lineage>
        <taxon>Bacteria</taxon>
        <taxon>Bacillati</taxon>
        <taxon>Actinomycetota</taxon>
        <taxon>Actinomycetes</taxon>
        <taxon>Mycobacteriales</taxon>
        <taxon>Corynebacteriaceae</taxon>
        <taxon>Corynebacterium</taxon>
    </lineage>
</organism>
<name>A0A679M007_CORDP</name>
<reference evidence="1 2" key="1">
    <citation type="submission" date="2020-02" db="EMBL/GenBank/DDBJ databases">
        <authorList>
            <person name="Brisse S."/>
        </authorList>
    </citation>
    <scope>NUCLEOTIDE SEQUENCE [LARGE SCALE GENOMIC DNA]</scope>
    <source>
        <strain evidence="1">CIP107547</strain>
    </source>
</reference>
<sequence>MDGFGAPAVGAKLVAKLGRGDGITGIDVSAEYLRIGLLQYM</sequence>
<accession>A0A679M007</accession>
<proteinExistence type="predicted"/>